<keyword evidence="2" id="KW-0238">DNA-binding</keyword>
<comment type="caution">
    <text evidence="5">The sequence shown here is derived from an EMBL/GenBank/DDBJ whole genome shotgun (WGS) entry which is preliminary data.</text>
</comment>
<keyword evidence="1" id="KW-0805">Transcription regulation</keyword>
<dbReference type="PANTHER" id="PTHR30146:SF153">
    <property type="entry name" value="LACTOSE OPERON REPRESSOR"/>
    <property type="match status" value="1"/>
</dbReference>
<accession>A0A7W7K0S5</accession>
<evidence type="ECO:0000313" key="5">
    <source>
        <dbReference type="EMBL" id="MBB4838587.1"/>
    </source>
</evidence>
<proteinExistence type="predicted"/>
<dbReference type="AlphaFoldDB" id="A0A7W7K0S5"/>
<dbReference type="GO" id="GO:0003700">
    <property type="term" value="F:DNA-binding transcription factor activity"/>
    <property type="evidence" value="ECO:0007669"/>
    <property type="project" value="TreeGrafter"/>
</dbReference>
<dbReference type="PRINTS" id="PR00036">
    <property type="entry name" value="HTHLACI"/>
</dbReference>
<dbReference type="Gene3D" id="1.10.260.40">
    <property type="entry name" value="lambda repressor-like DNA-binding domains"/>
    <property type="match status" value="1"/>
</dbReference>
<feature type="domain" description="HTH lacI-type" evidence="4">
    <location>
        <begin position="7"/>
        <end position="61"/>
    </location>
</feature>
<sequence length="351" mass="37884">MQKKRAITIKDVAAEAGVSLQTVSRVINKGPNVTAGVQARVQAAIDKLGYVPSLAARRLGGSRSYLILAFNDERPTLEGWQSRRGNDWVDQMLFGGMLKCAEHGYRMLFELVDSHSDQLEAQVQAALSALHPDGVILTPPHSDDPRITELLHRNGLIFARLGSHQEGPGFAVYMDDEAAARRATEHLLDLGHTRIAYVQGHPEYAMSPDRLRGFTSAIETRGLKVEPAYLQPGDFTYEAGVDALNTLASLDVPPTAVLASSDEMALGVLHAAGPLGLSVPGDLSVVSFDDTPTVRMSVPALTAIRQPIAAMTARAAELLIEGKARGGAPDYARHLLPFDFVERVSTAPPRR</sequence>
<evidence type="ECO:0000313" key="6">
    <source>
        <dbReference type="Proteomes" id="UP000575241"/>
    </source>
</evidence>
<evidence type="ECO:0000259" key="4">
    <source>
        <dbReference type="PROSITE" id="PS50932"/>
    </source>
</evidence>
<dbReference type="Proteomes" id="UP000575241">
    <property type="component" value="Unassembled WGS sequence"/>
</dbReference>
<dbReference type="GO" id="GO:0000976">
    <property type="term" value="F:transcription cis-regulatory region binding"/>
    <property type="evidence" value="ECO:0007669"/>
    <property type="project" value="TreeGrafter"/>
</dbReference>
<protein>
    <submittedName>
        <fullName evidence="5">LacI family transcriptional regulator</fullName>
    </submittedName>
</protein>
<dbReference type="InterPro" id="IPR046335">
    <property type="entry name" value="LacI/GalR-like_sensor"/>
</dbReference>
<dbReference type="CDD" id="cd01392">
    <property type="entry name" value="HTH_LacI"/>
    <property type="match status" value="1"/>
</dbReference>
<dbReference type="InterPro" id="IPR000843">
    <property type="entry name" value="HTH_LacI"/>
</dbReference>
<dbReference type="Gene3D" id="3.40.50.2300">
    <property type="match status" value="2"/>
</dbReference>
<dbReference type="Pfam" id="PF13377">
    <property type="entry name" value="Peripla_BP_3"/>
    <property type="match status" value="1"/>
</dbReference>
<gene>
    <name evidence="5" type="ORF">HNP52_001656</name>
</gene>
<organism evidence="5 6">
    <name type="scientific">Sphingomonas kyeonggiensis</name>
    <dbReference type="NCBI Taxonomy" id="1268553"/>
    <lineage>
        <taxon>Bacteria</taxon>
        <taxon>Pseudomonadati</taxon>
        <taxon>Pseudomonadota</taxon>
        <taxon>Alphaproteobacteria</taxon>
        <taxon>Sphingomonadales</taxon>
        <taxon>Sphingomonadaceae</taxon>
        <taxon>Sphingomonas</taxon>
    </lineage>
</organism>
<name>A0A7W7K0S5_9SPHN</name>
<reference evidence="5 6" key="1">
    <citation type="submission" date="2020-08" db="EMBL/GenBank/DDBJ databases">
        <title>Functional genomics of gut bacteria from endangered species of beetles.</title>
        <authorList>
            <person name="Carlos-Shanley C."/>
        </authorList>
    </citation>
    <scope>NUCLEOTIDE SEQUENCE [LARGE SCALE GENOMIC DNA]</scope>
    <source>
        <strain evidence="5 6">S00224</strain>
    </source>
</reference>
<keyword evidence="6" id="KW-1185">Reference proteome</keyword>
<dbReference type="InterPro" id="IPR010982">
    <property type="entry name" value="Lambda_DNA-bd_dom_sf"/>
</dbReference>
<keyword evidence="3" id="KW-0804">Transcription</keyword>
<evidence type="ECO:0000256" key="3">
    <source>
        <dbReference type="ARBA" id="ARBA00023163"/>
    </source>
</evidence>
<dbReference type="CDD" id="cd01545">
    <property type="entry name" value="PBP1_SalR"/>
    <property type="match status" value="1"/>
</dbReference>
<dbReference type="Pfam" id="PF00356">
    <property type="entry name" value="LacI"/>
    <property type="match status" value="1"/>
</dbReference>
<dbReference type="PROSITE" id="PS00356">
    <property type="entry name" value="HTH_LACI_1"/>
    <property type="match status" value="1"/>
</dbReference>
<dbReference type="RefSeq" id="WP_184165333.1">
    <property type="nucleotide sequence ID" value="NZ_JACHLN010000002.1"/>
</dbReference>
<dbReference type="EMBL" id="JACHLN010000002">
    <property type="protein sequence ID" value="MBB4838587.1"/>
    <property type="molecule type" value="Genomic_DNA"/>
</dbReference>
<dbReference type="SUPFAM" id="SSF47413">
    <property type="entry name" value="lambda repressor-like DNA-binding domains"/>
    <property type="match status" value="1"/>
</dbReference>
<evidence type="ECO:0000256" key="2">
    <source>
        <dbReference type="ARBA" id="ARBA00023125"/>
    </source>
</evidence>
<dbReference type="InterPro" id="IPR028082">
    <property type="entry name" value="Peripla_BP_I"/>
</dbReference>
<dbReference type="PANTHER" id="PTHR30146">
    <property type="entry name" value="LACI-RELATED TRANSCRIPTIONAL REPRESSOR"/>
    <property type="match status" value="1"/>
</dbReference>
<dbReference type="SUPFAM" id="SSF53822">
    <property type="entry name" value="Periplasmic binding protein-like I"/>
    <property type="match status" value="1"/>
</dbReference>
<evidence type="ECO:0000256" key="1">
    <source>
        <dbReference type="ARBA" id="ARBA00023015"/>
    </source>
</evidence>
<dbReference type="SMART" id="SM00354">
    <property type="entry name" value="HTH_LACI"/>
    <property type="match status" value="1"/>
</dbReference>
<dbReference type="PROSITE" id="PS50932">
    <property type="entry name" value="HTH_LACI_2"/>
    <property type="match status" value="1"/>
</dbReference>